<dbReference type="Pfam" id="PF13428">
    <property type="entry name" value="TPR_14"/>
    <property type="match status" value="1"/>
</dbReference>
<dbReference type="Pfam" id="PF13432">
    <property type="entry name" value="TPR_16"/>
    <property type="match status" value="1"/>
</dbReference>
<evidence type="ECO:0000256" key="6">
    <source>
        <dbReference type="PROSITE-ProRule" id="PRU00339"/>
    </source>
</evidence>
<dbReference type="InterPro" id="IPR003107">
    <property type="entry name" value="HAT"/>
</dbReference>
<dbReference type="GO" id="GO:0071013">
    <property type="term" value="C:catalytic step 2 spliceosome"/>
    <property type="evidence" value="ECO:0007669"/>
    <property type="project" value="TreeGrafter"/>
</dbReference>
<sequence>MHLADDEVGLFSGMAFDEDDEEADKIYNSIDERMDSKRKMRREQLLKEKVKKFRAERPKIQLQFADLKSKLSEVTYEQWDALSDPGDISHKNKKPKYDRYTPTPNSLLEEAHREKQSFVTLDHQQQLYGGFATPIGAATPLLTSATPVQDLTKVGEAKQTIMMTKLAQASDSVTGQTSINPKGYLTDLLSIKVNTAAEVGDIKQARLLLDSVITSNPSHAPGWIARARLEEADGKIVRARKIIAKGCSACPTNEDVWLEAAQLNNPDDAKNILAQAVHNIPSSVKLWLAAAKLELDPNRKKRVLRKALENVPNSAILWKTAVELEKPEDARIMLSHAVECIPSSVEMWLALAKLETYENAKKVLNKARATIPTEKTIWVTAAQLEEANGNKDAVFQLIRKAVKSLASYGVQIDREEWIAEAEKCEKAGSVETCRAIILETIALNVEDDDRKSTWCEDAENALGRNSIETARAIYTQATSVLSNKQSLWLRLCHLEKKYGDNKSLEDVLAKSVQHCTHSETLWLMYAKHKWTSGDVEGARKVLTDAFAPLQGNEKVWLAAVKLEKENNEFERAREVLERARSSAGTARIWMKSALLERELKNTAKEESLLLTSLAKFPDFPKFYLMLAQLYERTDRIQTAKNMYTDGIKKCKNFIPLWIGLTRLEEKHGNMARSRAIMEKARLKNPKNQDLWLESIRVEARSNESPLIAMNMLAKALQECPKSGTLWAEAIEMEPKAGKKAKSVDALKRCDQDPHVILAVAKLFWQNRQIEKARMWFNRALGVDPDFGDAWAASYKFELQNGTPETQQEILKRCKDAEPHHGEVWISVSKDINNSNWKTEQLLLAVALKINVQ</sequence>
<organism evidence="8">
    <name type="scientific">Arcella intermedia</name>
    <dbReference type="NCBI Taxonomy" id="1963864"/>
    <lineage>
        <taxon>Eukaryota</taxon>
        <taxon>Amoebozoa</taxon>
        <taxon>Tubulinea</taxon>
        <taxon>Elardia</taxon>
        <taxon>Arcellinida</taxon>
        <taxon>Sphaerothecina</taxon>
        <taxon>Arcellidae</taxon>
        <taxon>Arcella</taxon>
    </lineage>
</organism>
<dbReference type="PROSITE" id="PS50005">
    <property type="entry name" value="TPR"/>
    <property type="match status" value="1"/>
</dbReference>
<evidence type="ECO:0000256" key="2">
    <source>
        <dbReference type="ARBA" id="ARBA00022664"/>
    </source>
</evidence>
<dbReference type="InterPro" id="IPR010491">
    <property type="entry name" value="PRP1_N"/>
</dbReference>
<evidence type="ECO:0000256" key="1">
    <source>
        <dbReference type="ARBA" id="ARBA00004123"/>
    </source>
</evidence>
<keyword evidence="3" id="KW-0677">Repeat</keyword>
<feature type="domain" description="PRP1 splicing factor N-terminal" evidence="7">
    <location>
        <begin position="6"/>
        <end position="91"/>
    </location>
</feature>
<dbReference type="AlphaFoldDB" id="A0A6B2KXN3"/>
<evidence type="ECO:0000313" key="8">
    <source>
        <dbReference type="EMBL" id="NDV29385.1"/>
    </source>
</evidence>
<dbReference type="EMBL" id="GIBP01000416">
    <property type="protein sequence ID" value="NDV29385.1"/>
    <property type="molecule type" value="Transcribed_RNA"/>
</dbReference>
<accession>A0A6B2KXN3</accession>
<evidence type="ECO:0000259" key="7">
    <source>
        <dbReference type="Pfam" id="PF06424"/>
    </source>
</evidence>
<proteinExistence type="predicted"/>
<dbReference type="FunFam" id="1.25.40.10:FF:000058">
    <property type="entry name" value="Pre-mRNA processing factor 6"/>
    <property type="match status" value="1"/>
</dbReference>
<name>A0A6B2KXN3_9EUKA</name>
<reference evidence="8" key="1">
    <citation type="journal article" date="2020" name="J. Eukaryot. Microbiol.">
        <title>De novo Sequencing, Assembly and Annotation of the Transcriptome for the Free-Living Testate Amoeba Arcella intermedia.</title>
        <authorList>
            <person name="Ribeiro G.M."/>
            <person name="Porfirio-Sousa A.L."/>
            <person name="Maurer-Alcala X.X."/>
            <person name="Katz L.A."/>
            <person name="Lahr D.J.G."/>
        </authorList>
    </citation>
    <scope>NUCLEOTIDE SEQUENCE</scope>
</reference>
<protein>
    <recommendedName>
        <fullName evidence="7">PRP1 splicing factor N-terminal domain-containing protein</fullName>
    </recommendedName>
</protein>
<dbReference type="PANTHER" id="PTHR11246:SF1">
    <property type="entry name" value="PRE-MRNA-PROCESSING FACTOR 6"/>
    <property type="match status" value="1"/>
</dbReference>
<dbReference type="Gene3D" id="1.25.40.10">
    <property type="entry name" value="Tetratricopeptide repeat domain"/>
    <property type="match status" value="4"/>
</dbReference>
<dbReference type="SMART" id="SM00386">
    <property type="entry name" value="HAT"/>
    <property type="match status" value="14"/>
</dbReference>
<dbReference type="GO" id="GO:0000244">
    <property type="term" value="P:spliceosomal tri-snRNP complex assembly"/>
    <property type="evidence" value="ECO:0007669"/>
    <property type="project" value="TreeGrafter"/>
</dbReference>
<keyword evidence="5" id="KW-0539">Nucleus</keyword>
<dbReference type="SMART" id="SM00028">
    <property type="entry name" value="TPR"/>
    <property type="match status" value="4"/>
</dbReference>
<dbReference type="GO" id="GO:0046540">
    <property type="term" value="C:U4/U6 x U5 tri-snRNP complex"/>
    <property type="evidence" value="ECO:0007669"/>
    <property type="project" value="TreeGrafter"/>
</dbReference>
<evidence type="ECO:0000256" key="5">
    <source>
        <dbReference type="ARBA" id="ARBA00023242"/>
    </source>
</evidence>
<evidence type="ECO:0000256" key="3">
    <source>
        <dbReference type="ARBA" id="ARBA00022737"/>
    </source>
</evidence>
<feature type="repeat" description="TPR" evidence="6">
    <location>
        <begin position="753"/>
        <end position="786"/>
    </location>
</feature>
<evidence type="ECO:0000256" key="4">
    <source>
        <dbReference type="ARBA" id="ARBA00023187"/>
    </source>
</evidence>
<dbReference type="InterPro" id="IPR045075">
    <property type="entry name" value="Syf1-like"/>
</dbReference>
<keyword evidence="6" id="KW-0802">TPR repeat</keyword>
<dbReference type="InterPro" id="IPR011990">
    <property type="entry name" value="TPR-like_helical_dom_sf"/>
</dbReference>
<dbReference type="Pfam" id="PF06424">
    <property type="entry name" value="PRP1_N"/>
    <property type="match status" value="1"/>
</dbReference>
<dbReference type="PANTHER" id="PTHR11246">
    <property type="entry name" value="PRE-MRNA SPLICING FACTOR"/>
    <property type="match status" value="1"/>
</dbReference>
<keyword evidence="2" id="KW-0507">mRNA processing</keyword>
<keyword evidence="4" id="KW-0508">mRNA splicing</keyword>
<dbReference type="InterPro" id="IPR019734">
    <property type="entry name" value="TPR_rpt"/>
</dbReference>
<comment type="subcellular location">
    <subcellularLocation>
        <location evidence="1">Nucleus</location>
    </subcellularLocation>
</comment>
<dbReference type="SUPFAM" id="SSF48452">
    <property type="entry name" value="TPR-like"/>
    <property type="match status" value="5"/>
</dbReference>